<evidence type="ECO:0000313" key="2">
    <source>
        <dbReference type="Proteomes" id="UP000694846"/>
    </source>
</evidence>
<gene>
    <name evidence="3" type="primary">LOC112691092</name>
</gene>
<name>A0A8B8GDW7_9HEMI</name>
<organism evidence="2 3">
    <name type="scientific">Sipha flava</name>
    <name type="common">yellow sugarcane aphid</name>
    <dbReference type="NCBI Taxonomy" id="143950"/>
    <lineage>
        <taxon>Eukaryota</taxon>
        <taxon>Metazoa</taxon>
        <taxon>Ecdysozoa</taxon>
        <taxon>Arthropoda</taxon>
        <taxon>Hexapoda</taxon>
        <taxon>Insecta</taxon>
        <taxon>Pterygota</taxon>
        <taxon>Neoptera</taxon>
        <taxon>Paraneoptera</taxon>
        <taxon>Hemiptera</taxon>
        <taxon>Sternorrhyncha</taxon>
        <taxon>Aphidomorpha</taxon>
        <taxon>Aphidoidea</taxon>
        <taxon>Aphididae</taxon>
        <taxon>Sipha</taxon>
    </lineage>
</organism>
<proteinExistence type="predicted"/>
<dbReference type="GeneID" id="112691092"/>
<accession>A0A8B8GDW7</accession>
<evidence type="ECO:0000313" key="3">
    <source>
        <dbReference type="RefSeq" id="XP_025421020.1"/>
    </source>
</evidence>
<dbReference type="OrthoDB" id="6631176at2759"/>
<sequence length="1270" mass="143710">MSEEEPKEILDEYDDGIVCFGPVLTESQLERFKRLPRHTVVPSDLKLSQSFCIDTNVHEIEDNDKSVLGKIQKNTAVHNNDSANTTLMTNNMIEDEIKCCKDNSSIFSSPCASEIISKEKLMNTEELERIRKESISLNDEYFSEGQNNSTFKVQAVSYNDGQHIELLENNSICNVTDLCNQVCVPDIIKQNISDEQISTPDMAVNICTLIPFGQVENKDLSYYDDSVLEDVCNDDSLVSDEYYITPGKQRIFDMRHTNPSIRSKTIVSSAPSMDRIKENTTPVLPNILNTSSITIIDDNYSSSVGEENLNASDTSKIINNLSTIDFNNTSENKLESTMVVIETNKKNSSYLMDYDTMNTFSSIENLYHTASDEVLKNDKHDTQHSNVDVKVMPADESIYIEKESAYSNNKLLDTPLESVKNDLIKVDFDNALNIVSEINVNGDNDNEKSLDSLNVKKYSNDSSVLNSTYGDAYDKKLFTNNYNEPLKEISQIQDLSNINKICDEEKSMDIMSDTTINETLQTNEFNINNSLKNFTKLDNSYLDTTEHNYSNAVPTALESTSLNIKQHLDIEPVLYKMSFNNSLTCCDDTKINKYDNNDVTQENKLKHIHCSDVSMNSVENKEISIADYGPIESNLSVIIENRTLEESACNDIEKNNEVSNKLSIQNGNISSTNLVLDDDKNFDQKDVAEISNFDNVELNTEPKTPNQEQNLLNNYVQQSNLLNVSKNSLENYNGMENLFDFETEKKVQQFETNTPKVQKLLDFSFVQPTLNDRNQSNKQKLLNFSIVEQTPVSKSIPGTISNKTLNNKNTLIDFSSVDQMQEFDETVSENSDIFKKELKSSFNDNFLNNLSTVSAPDFECFMDESIKTNLSDQSHFTMLNNVTDTDLNQSIYSDEMCQPKMEANQSTGEIFDSKSLDDNNCSIIKDKLSNSLDTTVGQIENLELTGTTEKIEPRTKYLPTVPAKKNDENINSSIVNSNQKLSLNSKECVIVDFSIIEQTMTQTPDLNTYINIKPDENVTNFIDMSMANTTSNGQVFPSSKNSVINVNPDNKTENSLNNDADEINKMTIYLRESKKNFNDTLLTDIQMDNVSFLMESQKKSSSNESFHSIEFNNADEDNKRKMPVQELCSIEKKMKFESEELKTPVSMIYKIKNMFRSSEKPANYPSNTKSSEFKSHKCYHEMSDLENKYNFTNLASLKKSEVLAKSKIPCIVTDKSAMKNDGLNSSSLLNDSIKPKRVIPKYLGVPVLSDVSNSSNRKCSESRIPSKFKK</sequence>
<evidence type="ECO:0000256" key="1">
    <source>
        <dbReference type="SAM" id="MobiDB-lite"/>
    </source>
</evidence>
<reference evidence="3" key="1">
    <citation type="submission" date="2025-08" db="UniProtKB">
        <authorList>
            <consortium name="RefSeq"/>
        </authorList>
    </citation>
    <scope>IDENTIFICATION</scope>
    <source>
        <tissue evidence="3">Whole body</tissue>
    </source>
</reference>
<dbReference type="RefSeq" id="XP_025421020.1">
    <property type="nucleotide sequence ID" value="XM_025565235.1"/>
</dbReference>
<feature type="region of interest" description="Disordered" evidence="1">
    <location>
        <begin position="1032"/>
        <end position="1057"/>
    </location>
</feature>
<keyword evidence="2" id="KW-1185">Reference proteome</keyword>
<feature type="region of interest" description="Disordered" evidence="1">
    <location>
        <begin position="1251"/>
        <end position="1270"/>
    </location>
</feature>
<protein>
    <submittedName>
        <fullName evidence="3">Protein PF14_0175-like isoform X1</fullName>
    </submittedName>
</protein>
<dbReference type="AlphaFoldDB" id="A0A8B8GDW7"/>
<dbReference type="Proteomes" id="UP000694846">
    <property type="component" value="Unplaced"/>
</dbReference>